<sequence length="107" mass="12100">MHNMAQVNVPMLLQFKNSALFGIQPNSFVCFQTQSKSITKKPLVIEARARANTRKESAKIRNRRMQKKEAAHRVGEALVKACVDLNISEISSYDHNGLHSSYGFLPR</sequence>
<dbReference type="AlphaFoldDB" id="A0A445LZ08"/>
<keyword evidence="2" id="KW-1185">Reference proteome</keyword>
<gene>
    <name evidence="1" type="ORF">D0Y65_000482</name>
</gene>
<accession>A0A445LZ08</accession>
<dbReference type="Proteomes" id="UP000289340">
    <property type="component" value="Chromosome 1"/>
</dbReference>
<reference evidence="1 2" key="1">
    <citation type="submission" date="2018-09" db="EMBL/GenBank/DDBJ databases">
        <title>A high-quality reference genome of wild soybean provides a powerful tool to mine soybean genomes.</title>
        <authorList>
            <person name="Xie M."/>
            <person name="Chung C.Y.L."/>
            <person name="Li M.-W."/>
            <person name="Wong F.-L."/>
            <person name="Chan T.-F."/>
            <person name="Lam H.-M."/>
        </authorList>
    </citation>
    <scope>NUCLEOTIDE SEQUENCE [LARGE SCALE GENOMIC DNA]</scope>
    <source>
        <strain evidence="2">cv. W05</strain>
        <tissue evidence="1">Hypocotyl of etiolated seedlings</tissue>
    </source>
</reference>
<evidence type="ECO:0000313" key="2">
    <source>
        <dbReference type="Proteomes" id="UP000289340"/>
    </source>
</evidence>
<comment type="caution">
    <text evidence="1">The sequence shown here is derived from an EMBL/GenBank/DDBJ whole genome shotgun (WGS) entry which is preliminary data.</text>
</comment>
<protein>
    <submittedName>
        <fullName evidence="1">Uncharacterized protein</fullName>
    </submittedName>
</protein>
<name>A0A445LZ08_GLYSO</name>
<evidence type="ECO:0000313" key="1">
    <source>
        <dbReference type="EMBL" id="RZC28528.1"/>
    </source>
</evidence>
<proteinExistence type="predicted"/>
<organism evidence="1 2">
    <name type="scientific">Glycine soja</name>
    <name type="common">Wild soybean</name>
    <dbReference type="NCBI Taxonomy" id="3848"/>
    <lineage>
        <taxon>Eukaryota</taxon>
        <taxon>Viridiplantae</taxon>
        <taxon>Streptophyta</taxon>
        <taxon>Embryophyta</taxon>
        <taxon>Tracheophyta</taxon>
        <taxon>Spermatophyta</taxon>
        <taxon>Magnoliopsida</taxon>
        <taxon>eudicotyledons</taxon>
        <taxon>Gunneridae</taxon>
        <taxon>Pentapetalae</taxon>
        <taxon>rosids</taxon>
        <taxon>fabids</taxon>
        <taxon>Fabales</taxon>
        <taxon>Fabaceae</taxon>
        <taxon>Papilionoideae</taxon>
        <taxon>50 kb inversion clade</taxon>
        <taxon>NPAAA clade</taxon>
        <taxon>indigoferoid/millettioid clade</taxon>
        <taxon>Phaseoleae</taxon>
        <taxon>Glycine</taxon>
        <taxon>Glycine subgen. Soja</taxon>
    </lineage>
</organism>
<dbReference type="Gramene" id="XM_028375041.1">
    <property type="protein sequence ID" value="XP_028230842.1"/>
    <property type="gene ID" value="LOC114411318"/>
</dbReference>
<dbReference type="EMBL" id="QZWG01000001">
    <property type="protein sequence ID" value="RZC28528.1"/>
    <property type="molecule type" value="Genomic_DNA"/>
</dbReference>